<dbReference type="Proteomes" id="UP000324800">
    <property type="component" value="Unassembled WGS sequence"/>
</dbReference>
<comment type="caution">
    <text evidence="1">The sequence shown here is derived from an EMBL/GenBank/DDBJ whole genome shotgun (WGS) entry which is preliminary data.</text>
</comment>
<proteinExistence type="predicted"/>
<dbReference type="EMBL" id="SNRW01043215">
    <property type="protein sequence ID" value="KAA6328860.1"/>
    <property type="molecule type" value="Genomic_DNA"/>
</dbReference>
<sequence>MHTTRITIIMKQKKATVITMIMTTANEIPSGPEMGFESGGISSVISSGSTSKFIWTLYGPSFRKRERSNELE</sequence>
<protein>
    <submittedName>
        <fullName evidence="1">Uncharacterized protein</fullName>
    </submittedName>
</protein>
<accession>A0A5J4R705</accession>
<evidence type="ECO:0000313" key="1">
    <source>
        <dbReference type="EMBL" id="KAA6328860.1"/>
    </source>
</evidence>
<name>A0A5J4R705_9EUKA</name>
<gene>
    <name evidence="1" type="ORF">EZS28_053671</name>
</gene>
<dbReference type="AlphaFoldDB" id="A0A5J4R705"/>
<organism evidence="1 2">
    <name type="scientific">Streblomastix strix</name>
    <dbReference type="NCBI Taxonomy" id="222440"/>
    <lineage>
        <taxon>Eukaryota</taxon>
        <taxon>Metamonada</taxon>
        <taxon>Preaxostyla</taxon>
        <taxon>Oxymonadida</taxon>
        <taxon>Streblomastigidae</taxon>
        <taxon>Streblomastix</taxon>
    </lineage>
</organism>
<reference evidence="1 2" key="1">
    <citation type="submission" date="2019-03" db="EMBL/GenBank/DDBJ databases">
        <title>Single cell metagenomics reveals metabolic interactions within the superorganism composed of flagellate Streblomastix strix and complex community of Bacteroidetes bacteria on its surface.</title>
        <authorList>
            <person name="Treitli S.C."/>
            <person name="Kolisko M."/>
            <person name="Husnik F."/>
            <person name="Keeling P."/>
            <person name="Hampl V."/>
        </authorList>
    </citation>
    <scope>NUCLEOTIDE SEQUENCE [LARGE SCALE GENOMIC DNA]</scope>
    <source>
        <strain evidence="1">ST1C</strain>
    </source>
</reference>
<evidence type="ECO:0000313" key="2">
    <source>
        <dbReference type="Proteomes" id="UP000324800"/>
    </source>
</evidence>